<dbReference type="Proteomes" id="UP001357485">
    <property type="component" value="Unassembled WGS sequence"/>
</dbReference>
<keyword evidence="2" id="KW-1185">Reference proteome</keyword>
<comment type="caution">
    <text evidence="1">The sequence shown here is derived from an EMBL/GenBank/DDBJ whole genome shotgun (WGS) entry which is preliminary data.</text>
</comment>
<protein>
    <submittedName>
        <fullName evidence="1">Uncharacterized protein</fullName>
    </submittedName>
</protein>
<gene>
    <name evidence="1" type="ORF">LTR16_000347</name>
</gene>
<reference evidence="1 2" key="1">
    <citation type="submission" date="2023-08" db="EMBL/GenBank/DDBJ databases">
        <title>Black Yeasts Isolated from many extreme environments.</title>
        <authorList>
            <person name="Coleine C."/>
            <person name="Stajich J.E."/>
            <person name="Selbmann L."/>
        </authorList>
    </citation>
    <scope>NUCLEOTIDE SEQUENCE [LARGE SCALE GENOMIC DNA]</scope>
    <source>
        <strain evidence="1 2">CCFEE 536</strain>
    </source>
</reference>
<evidence type="ECO:0000313" key="1">
    <source>
        <dbReference type="EMBL" id="KAK5131831.1"/>
    </source>
</evidence>
<sequence length="96" mass="11057">MDVSEITIADIITFNPSTQQRLLSEVVRAEKKTFPSSEAFDFEAELKKRNTHLVLVTKTVGGSEKLCAYLVYLRMKRVTLIHKATGYRQEFDQFPM</sequence>
<dbReference type="EMBL" id="JAVRRA010024625">
    <property type="protein sequence ID" value="KAK5131831.1"/>
    <property type="molecule type" value="Genomic_DNA"/>
</dbReference>
<organism evidence="1 2">
    <name type="scientific">Cryomyces antarcticus</name>
    <dbReference type="NCBI Taxonomy" id="329879"/>
    <lineage>
        <taxon>Eukaryota</taxon>
        <taxon>Fungi</taxon>
        <taxon>Dikarya</taxon>
        <taxon>Ascomycota</taxon>
        <taxon>Pezizomycotina</taxon>
        <taxon>Dothideomycetes</taxon>
        <taxon>Dothideomycetes incertae sedis</taxon>
        <taxon>Cryomyces</taxon>
    </lineage>
</organism>
<evidence type="ECO:0000313" key="2">
    <source>
        <dbReference type="Proteomes" id="UP001357485"/>
    </source>
</evidence>
<name>A0ABR0KUX4_9PEZI</name>
<proteinExistence type="predicted"/>
<accession>A0ABR0KUX4</accession>